<gene>
    <name evidence="1" type="ORF">SAMN05421858_0144</name>
</gene>
<name>A0A1N6UY95_9EURY</name>
<protein>
    <submittedName>
        <fullName evidence="1">Uncharacterized protein</fullName>
    </submittedName>
</protein>
<dbReference type="Proteomes" id="UP000186914">
    <property type="component" value="Unassembled WGS sequence"/>
</dbReference>
<accession>A0A1N6UY95</accession>
<evidence type="ECO:0000313" key="2">
    <source>
        <dbReference type="Proteomes" id="UP000186914"/>
    </source>
</evidence>
<dbReference type="RefSeq" id="WP_076427109.1">
    <property type="nucleotide sequence ID" value="NZ_FTNO01000001.1"/>
</dbReference>
<evidence type="ECO:0000313" key="1">
    <source>
        <dbReference type="EMBL" id="SIQ70577.1"/>
    </source>
</evidence>
<dbReference type="AlphaFoldDB" id="A0A1N6UY95"/>
<dbReference type="OrthoDB" id="103460at2157"/>
<proteinExistence type="predicted"/>
<organism evidence="1 2">
    <name type="scientific">Haladaptatus litoreus</name>
    <dbReference type="NCBI Taxonomy" id="553468"/>
    <lineage>
        <taxon>Archaea</taxon>
        <taxon>Methanobacteriati</taxon>
        <taxon>Methanobacteriota</taxon>
        <taxon>Stenosarchaea group</taxon>
        <taxon>Halobacteria</taxon>
        <taxon>Halobacteriales</taxon>
        <taxon>Haladaptataceae</taxon>
        <taxon>Haladaptatus</taxon>
    </lineage>
</organism>
<keyword evidence="2" id="KW-1185">Reference proteome</keyword>
<dbReference type="EMBL" id="FTNO01000001">
    <property type="protein sequence ID" value="SIQ70577.1"/>
    <property type="molecule type" value="Genomic_DNA"/>
</dbReference>
<reference evidence="2" key="1">
    <citation type="submission" date="2017-01" db="EMBL/GenBank/DDBJ databases">
        <authorList>
            <person name="Varghese N."/>
            <person name="Submissions S."/>
        </authorList>
    </citation>
    <scope>NUCLEOTIDE SEQUENCE [LARGE SCALE GENOMIC DNA]</scope>
    <source>
        <strain evidence="2">CGMCC 1.7737</strain>
    </source>
</reference>
<sequence>MTTTRRCPDCGVGMEEMKMRTTDGFKLQLVTDEPKSGIFGGLGAKEKIKPTVVVCPECGLIRQYADR</sequence>